<feature type="transmembrane region" description="Helical" evidence="10">
    <location>
        <begin position="79"/>
        <end position="95"/>
    </location>
</feature>
<feature type="transmembrane region" description="Helical" evidence="10">
    <location>
        <begin position="41"/>
        <end position="59"/>
    </location>
</feature>
<evidence type="ECO:0000256" key="10">
    <source>
        <dbReference type="RuleBase" id="RU351113"/>
    </source>
</evidence>
<keyword evidence="7 10" id="KW-0472">Membrane</keyword>
<dbReference type="GO" id="GO:0007165">
    <property type="term" value="P:signal transduction"/>
    <property type="evidence" value="ECO:0007669"/>
    <property type="project" value="UniProtKB-KW"/>
</dbReference>
<dbReference type="Pfam" id="PF02949">
    <property type="entry name" value="7tm_6"/>
    <property type="match status" value="1"/>
</dbReference>
<feature type="transmembrane region" description="Helical" evidence="10">
    <location>
        <begin position="383"/>
        <end position="406"/>
    </location>
</feature>
<feature type="transmembrane region" description="Helical" evidence="10">
    <location>
        <begin position="138"/>
        <end position="158"/>
    </location>
</feature>
<evidence type="ECO:0000313" key="11">
    <source>
        <dbReference type="EMBL" id="QXE93199.1"/>
    </source>
</evidence>
<evidence type="ECO:0000256" key="7">
    <source>
        <dbReference type="ARBA" id="ARBA00023136"/>
    </source>
</evidence>
<organism evidence="11">
    <name type="scientific">Eucryptorrhynchus scrobiculatus</name>
    <name type="common">Snout weevil</name>
    <name type="synonym">Eucryptorrhynchus chinensis</name>
    <dbReference type="NCBI Taxonomy" id="1552824"/>
    <lineage>
        <taxon>Eukaryota</taxon>
        <taxon>Metazoa</taxon>
        <taxon>Ecdysozoa</taxon>
        <taxon>Arthropoda</taxon>
        <taxon>Hexapoda</taxon>
        <taxon>Insecta</taxon>
        <taxon>Pterygota</taxon>
        <taxon>Neoptera</taxon>
        <taxon>Endopterygota</taxon>
        <taxon>Coleoptera</taxon>
        <taxon>Polyphaga</taxon>
        <taxon>Cucujiformia</taxon>
        <taxon>Curculionidae</taxon>
        <taxon>Cryptorhynchinae</taxon>
        <taxon>Eucryptorrhynchus</taxon>
    </lineage>
</organism>
<keyword evidence="3 10" id="KW-0716">Sensory transduction</keyword>
<evidence type="ECO:0000256" key="9">
    <source>
        <dbReference type="ARBA" id="ARBA00023224"/>
    </source>
</evidence>
<dbReference type="GO" id="GO:0005549">
    <property type="term" value="F:odorant binding"/>
    <property type="evidence" value="ECO:0007669"/>
    <property type="project" value="InterPro"/>
</dbReference>
<evidence type="ECO:0000256" key="2">
    <source>
        <dbReference type="ARBA" id="ARBA00022475"/>
    </source>
</evidence>
<evidence type="ECO:0000256" key="6">
    <source>
        <dbReference type="ARBA" id="ARBA00022989"/>
    </source>
</evidence>
<keyword evidence="4 10" id="KW-0812">Transmembrane</keyword>
<feature type="transmembrane region" description="Helical" evidence="10">
    <location>
        <begin position="315"/>
        <end position="335"/>
    </location>
</feature>
<keyword evidence="2" id="KW-1003">Cell membrane</keyword>
<protein>
    <recommendedName>
        <fullName evidence="10">Odorant receptor</fullName>
    </recommendedName>
</protein>
<dbReference type="PANTHER" id="PTHR21137:SF35">
    <property type="entry name" value="ODORANT RECEPTOR 19A-RELATED"/>
    <property type="match status" value="1"/>
</dbReference>
<sequence length="415" mass="49072">MTKYSEFIHLKLPALLTSLVGVFPPQFIFEEDLKLRRIYRRYAKFILGWYLLVLASSYIEVCILCSERPIRIEELCRNLAITLIFTMTFIRHMFIKFKSEFRNMIEFVTNMEKSMRNVSDEMIKKIYQHCAKTTRQQIIIFMWGVLFMTLITIGRPFYAKEVVQKGNETILVKSFPLSVWMPFDKNAHFLASYFINILYITPGACFSIFTDILILALITFATGQLKILHHVWENFELYKQNILQMENRQRNNEVIAFILFRKCVNMHQDVIKYVNNFNKSMSMFMVYDFLQTSLQLTTIIVQFIMIPDLDHQTQGYFVCFLIVELYRLLLLYYYANEICILSESLPLSIWNSNWYEQSVEVQKMAKLMMLNCKKPLKLKIGPFGYMTLGSFIAILKASYSYMMLIYNVNSLAQAT</sequence>
<dbReference type="GO" id="GO:0004984">
    <property type="term" value="F:olfactory receptor activity"/>
    <property type="evidence" value="ECO:0007669"/>
    <property type="project" value="InterPro"/>
</dbReference>
<dbReference type="InterPro" id="IPR004117">
    <property type="entry name" value="7tm6_olfct_rcpt"/>
</dbReference>
<accession>A0A8F4MZU1</accession>
<proteinExistence type="evidence at transcript level"/>
<keyword evidence="5 10" id="KW-0552">Olfaction</keyword>
<keyword evidence="6 10" id="KW-1133">Transmembrane helix</keyword>
<keyword evidence="8 10" id="KW-0675">Receptor</keyword>
<evidence type="ECO:0000256" key="4">
    <source>
        <dbReference type="ARBA" id="ARBA00022692"/>
    </source>
</evidence>
<name>A0A8F4MZU1_EUCSC</name>
<dbReference type="GO" id="GO:0005886">
    <property type="term" value="C:plasma membrane"/>
    <property type="evidence" value="ECO:0007669"/>
    <property type="project" value="UniProtKB-SubCell"/>
</dbReference>
<evidence type="ECO:0000256" key="8">
    <source>
        <dbReference type="ARBA" id="ARBA00023170"/>
    </source>
</evidence>
<keyword evidence="9 10" id="KW-0807">Transducer</keyword>
<dbReference type="AlphaFoldDB" id="A0A8F4MZU1"/>
<reference evidence="11" key="1">
    <citation type="submission" date="2020-12" db="EMBL/GenBank/DDBJ databases">
        <authorList>
            <person name="Wen X."/>
        </authorList>
    </citation>
    <scope>NUCLEOTIDE SEQUENCE</scope>
</reference>
<evidence type="ECO:0000256" key="1">
    <source>
        <dbReference type="ARBA" id="ARBA00004651"/>
    </source>
</evidence>
<feature type="transmembrane region" description="Helical" evidence="10">
    <location>
        <begin position="190"/>
        <end position="218"/>
    </location>
</feature>
<comment type="subcellular location">
    <subcellularLocation>
        <location evidence="1 10">Cell membrane</location>
        <topology evidence="1 10">Multi-pass membrane protein</topology>
    </subcellularLocation>
</comment>
<comment type="similarity">
    <text evidence="10">Belongs to the insect chemoreceptor superfamily. Heteromeric odorant receptor channel (TC 1.A.69) family.</text>
</comment>
<feature type="transmembrane region" description="Helical" evidence="10">
    <location>
        <begin position="289"/>
        <end position="309"/>
    </location>
</feature>
<evidence type="ECO:0000256" key="5">
    <source>
        <dbReference type="ARBA" id="ARBA00022725"/>
    </source>
</evidence>
<evidence type="ECO:0000256" key="3">
    <source>
        <dbReference type="ARBA" id="ARBA00022606"/>
    </source>
</evidence>
<dbReference type="PANTHER" id="PTHR21137">
    <property type="entry name" value="ODORANT RECEPTOR"/>
    <property type="match status" value="1"/>
</dbReference>
<dbReference type="EMBL" id="MW419334">
    <property type="protein sequence ID" value="QXE93199.1"/>
    <property type="molecule type" value="mRNA"/>
</dbReference>